<evidence type="ECO:0000313" key="5">
    <source>
        <dbReference type="Proteomes" id="UP000735302"/>
    </source>
</evidence>
<accession>A0AAV4CYK9</accession>
<comment type="caution">
    <text evidence="4">The sequence shown here is derived from an EMBL/GenBank/DDBJ whole genome shotgun (WGS) entry which is preliminary data.</text>
</comment>
<feature type="transmembrane region" description="Helical" evidence="3">
    <location>
        <begin position="210"/>
        <end position="235"/>
    </location>
</feature>
<name>A0AAV4CYK9_9GAST</name>
<keyword evidence="3" id="KW-0812">Transmembrane</keyword>
<evidence type="ECO:0000256" key="1">
    <source>
        <dbReference type="ARBA" id="ARBA00007457"/>
    </source>
</evidence>
<organism evidence="4 5">
    <name type="scientific">Plakobranchus ocellatus</name>
    <dbReference type="NCBI Taxonomy" id="259542"/>
    <lineage>
        <taxon>Eukaryota</taxon>
        <taxon>Metazoa</taxon>
        <taxon>Spiralia</taxon>
        <taxon>Lophotrochozoa</taxon>
        <taxon>Mollusca</taxon>
        <taxon>Gastropoda</taxon>
        <taxon>Heterobranchia</taxon>
        <taxon>Euthyneura</taxon>
        <taxon>Panpulmonata</taxon>
        <taxon>Sacoglossa</taxon>
        <taxon>Placobranchoidea</taxon>
        <taxon>Plakobranchidae</taxon>
        <taxon>Plakobranchus</taxon>
    </lineage>
</organism>
<evidence type="ECO:0000256" key="3">
    <source>
        <dbReference type="SAM" id="Phobius"/>
    </source>
</evidence>
<keyword evidence="3" id="KW-0472">Membrane</keyword>
<dbReference type="Proteomes" id="UP000735302">
    <property type="component" value="Unassembled WGS sequence"/>
</dbReference>
<gene>
    <name evidence="4" type="ORF">PoB_006337500</name>
</gene>
<keyword evidence="5" id="KW-1185">Reference proteome</keyword>
<feature type="non-terminal residue" evidence="4">
    <location>
        <position position="1"/>
    </location>
</feature>
<evidence type="ECO:0000256" key="2">
    <source>
        <dbReference type="ARBA" id="ARBA00022700"/>
    </source>
</evidence>
<sequence>IVYSLSREVAVYCWLSMGIGAVNDSYALREDLKTSGHKLYDLVLLCKRRLVPLLLSKRLKEEEREDLERLYRIFAGCLETLQAEFVRAITLQSIFPLWDQNTHLIQTGATESVCIKKCSPIEPLDASALNRQIADFEEFQSLKKKVLTLQELSYTTSQMMDVNPWDYKPDTDHTKIDVETSEAEVEESTVVPSNNISRDHEGRSRHRKCVIWTIVLAAGLSLVLAGVLGLAFAFANEGE</sequence>
<evidence type="ECO:0000313" key="4">
    <source>
        <dbReference type="EMBL" id="GFO36870.1"/>
    </source>
</evidence>
<dbReference type="PANTHER" id="PTHR21029">
    <property type="entry name" value="R-SEVEN BINDING PROTEIN (R7BP) HOMOLOG"/>
    <property type="match status" value="1"/>
</dbReference>
<comment type="similarity">
    <text evidence="1">Belongs to the RGS7BP/RGS9BP family.</text>
</comment>
<protein>
    <submittedName>
        <fullName evidence="4">Regulator of G-protein signaling 9-binding protein-like</fullName>
    </submittedName>
</protein>
<keyword evidence="2" id="KW-0734">Signal transduction inhibitor</keyword>
<dbReference type="GO" id="GO:0009968">
    <property type="term" value="P:negative regulation of signal transduction"/>
    <property type="evidence" value="ECO:0007669"/>
    <property type="project" value="UniProtKB-KW"/>
</dbReference>
<dbReference type="EMBL" id="BLXT01007159">
    <property type="protein sequence ID" value="GFO36870.1"/>
    <property type="molecule type" value="Genomic_DNA"/>
</dbReference>
<reference evidence="4 5" key="1">
    <citation type="journal article" date="2021" name="Elife">
        <title>Chloroplast acquisition without the gene transfer in kleptoplastic sea slugs, Plakobranchus ocellatus.</title>
        <authorList>
            <person name="Maeda T."/>
            <person name="Takahashi S."/>
            <person name="Yoshida T."/>
            <person name="Shimamura S."/>
            <person name="Takaki Y."/>
            <person name="Nagai Y."/>
            <person name="Toyoda A."/>
            <person name="Suzuki Y."/>
            <person name="Arimoto A."/>
            <person name="Ishii H."/>
            <person name="Satoh N."/>
            <person name="Nishiyama T."/>
            <person name="Hasebe M."/>
            <person name="Maruyama T."/>
            <person name="Minagawa J."/>
            <person name="Obokata J."/>
            <person name="Shigenobu S."/>
        </authorList>
    </citation>
    <scope>NUCLEOTIDE SEQUENCE [LARGE SCALE GENOMIC DNA]</scope>
</reference>
<proteinExistence type="inferred from homology"/>
<dbReference type="AlphaFoldDB" id="A0AAV4CYK9"/>
<dbReference type="InterPro" id="IPR026512">
    <property type="entry name" value="RGS7BP/RGS9BP"/>
</dbReference>
<keyword evidence="3" id="KW-1133">Transmembrane helix</keyword>